<dbReference type="Gene3D" id="3.40.50.300">
    <property type="entry name" value="P-loop containing nucleotide triphosphate hydrolases"/>
    <property type="match status" value="1"/>
</dbReference>
<dbReference type="SMART" id="SM00534">
    <property type="entry name" value="MUTSac"/>
    <property type="match status" value="1"/>
</dbReference>
<evidence type="ECO:0000259" key="4">
    <source>
        <dbReference type="SMART" id="SM00534"/>
    </source>
</evidence>
<dbReference type="EMBL" id="JACOOH010000007">
    <property type="protein sequence ID" value="MBC5622702.1"/>
    <property type="molecule type" value="Genomic_DNA"/>
</dbReference>
<comment type="caution">
    <text evidence="5">The sequence shown here is derived from an EMBL/GenBank/DDBJ whole genome shotgun (WGS) entry which is preliminary data.</text>
</comment>
<keyword evidence="2" id="KW-0067">ATP-binding</keyword>
<evidence type="ECO:0000256" key="3">
    <source>
        <dbReference type="ARBA" id="ARBA00023125"/>
    </source>
</evidence>
<keyword evidence="6" id="KW-1185">Reference proteome</keyword>
<gene>
    <name evidence="5" type="ORF">H8S64_16540</name>
</gene>
<feature type="domain" description="DNA mismatch repair proteins mutS family" evidence="4">
    <location>
        <begin position="254"/>
        <end position="448"/>
    </location>
</feature>
<evidence type="ECO:0000313" key="6">
    <source>
        <dbReference type="Proteomes" id="UP000646484"/>
    </source>
</evidence>
<dbReference type="PANTHER" id="PTHR11361">
    <property type="entry name" value="DNA MISMATCH REPAIR PROTEIN MUTS FAMILY MEMBER"/>
    <property type="match status" value="1"/>
</dbReference>
<dbReference type="SUPFAM" id="SSF52540">
    <property type="entry name" value="P-loop containing nucleoside triphosphate hydrolases"/>
    <property type="match status" value="1"/>
</dbReference>
<proteinExistence type="predicted"/>
<organism evidence="5 6">
    <name type="scientific">Butyricimonas hominis</name>
    <dbReference type="NCBI Taxonomy" id="2763032"/>
    <lineage>
        <taxon>Bacteria</taxon>
        <taxon>Pseudomonadati</taxon>
        <taxon>Bacteroidota</taxon>
        <taxon>Bacteroidia</taxon>
        <taxon>Bacteroidales</taxon>
        <taxon>Odoribacteraceae</taxon>
        <taxon>Butyricimonas</taxon>
    </lineage>
</organism>
<dbReference type="InterPro" id="IPR045076">
    <property type="entry name" value="MutS"/>
</dbReference>
<name>A0ABR7D449_9BACT</name>
<dbReference type="Pfam" id="PF00488">
    <property type="entry name" value="MutS_V"/>
    <property type="match status" value="1"/>
</dbReference>
<keyword evidence="1" id="KW-0547">Nucleotide-binding</keyword>
<keyword evidence="3" id="KW-0238">DNA-binding</keyword>
<evidence type="ECO:0000256" key="1">
    <source>
        <dbReference type="ARBA" id="ARBA00022741"/>
    </source>
</evidence>
<dbReference type="InterPro" id="IPR027417">
    <property type="entry name" value="P-loop_NTPase"/>
</dbReference>
<evidence type="ECO:0000313" key="5">
    <source>
        <dbReference type="EMBL" id="MBC5622702.1"/>
    </source>
</evidence>
<protein>
    <submittedName>
        <fullName evidence="5">DNA mismatch repair protein MutS</fullName>
    </submittedName>
</protein>
<dbReference type="InterPro" id="IPR000432">
    <property type="entry name" value="DNA_mismatch_repair_MutS_C"/>
</dbReference>
<accession>A0ABR7D449</accession>
<dbReference type="Proteomes" id="UP000646484">
    <property type="component" value="Unassembled WGS sequence"/>
</dbReference>
<sequence length="451" mass="50618">MIDKLEIQSGLAKRVLNTLPYLHTREEIIAELDKTEATINISRDSLLTDTITKINVKLMQVKDIRGTANRITEAQALDDIELFELKAFSLLVMDIRQLLIAARIDVVSLPDLEPVVNTLDPERMRIPHFYVYDAYSEELAALRVKIKTLKMNERTDSKVLEQLQFEHTVLEDRIREKLSARIHPYKLEINEALANIATLDILLAKAKQAIEMQLCKPEISETVTRYKNIFNPQVKEVLKTEGKKFQAIDIDIAPGACLITGANMAGKSVILKTVALAQTLFQFGFYVPAEHAEIALVDEVLLCIGDEQSELSGLSSFASEMLRLNTIIQDVKAGKNALILIDELARTTNPTEGKAIVNAVLDFLTGKGVRSLITSHYSGIKAGCKKMRVKGFIKDKTDGRLTINNINEFIDYSLIEETQDSVPHEAMRIARILGVDEELLDKAENYLEQNL</sequence>
<reference evidence="5 6" key="1">
    <citation type="submission" date="2020-08" db="EMBL/GenBank/DDBJ databases">
        <title>Genome public.</title>
        <authorList>
            <person name="Liu C."/>
            <person name="Sun Q."/>
        </authorList>
    </citation>
    <scope>NUCLEOTIDE SEQUENCE [LARGE SCALE GENOMIC DNA]</scope>
    <source>
        <strain evidence="5 6">NSJ-56</strain>
    </source>
</reference>
<evidence type="ECO:0000256" key="2">
    <source>
        <dbReference type="ARBA" id="ARBA00022840"/>
    </source>
</evidence>